<organism evidence="3 4">
    <name type="scientific">Deefgea chitinilytica</name>
    <dbReference type="NCBI Taxonomy" id="570276"/>
    <lineage>
        <taxon>Bacteria</taxon>
        <taxon>Pseudomonadati</taxon>
        <taxon>Pseudomonadota</taxon>
        <taxon>Betaproteobacteria</taxon>
        <taxon>Neisseriales</taxon>
        <taxon>Chitinibacteraceae</taxon>
        <taxon>Deefgea</taxon>
    </lineage>
</organism>
<sequence length="431" mass="48007">MRNWLILGLISSSAWANPVPADFHYKQSLITPSGNAQYQLSLPIDVYQHGQRSDLGDIRVFNAAGELVPYTLRTPPAIEAKPETISLPFFPQIEQHNTPGSRTQIQRNSDGSLLAITQQELQKEFVTYLVDASKIKTPLSSIAFTWQNPEYSGTVIIEASDDLQQWRELQRGNVLNLQYQNQQLAQQTLALPNTSAKYLRLSWPDGAPQLQSVDVGLHKGKTQAPHEWQTTHISKSEQGALFFQTLTATPVDQMRITLPEINTVVRAQLYSRQRSDAAWQSRWQGVLYRLMRNNIEISNTPAMFSPNSHTEWKLQLDTQGGGIGQGQVKIEMGWTPSTLIFVARGQPPFTLAYGNKHIQSAVQSEADLLITPNQPIARASVASAVLNPNPTEQSDPAQQKKWLLWGALLVAVGVLAVMARNLMGQLKSSKQ</sequence>
<evidence type="ECO:0000313" key="3">
    <source>
        <dbReference type="EMBL" id="MBM5572558.1"/>
    </source>
</evidence>
<keyword evidence="4" id="KW-1185">Reference proteome</keyword>
<dbReference type="RefSeq" id="WP_203571888.1">
    <property type="nucleotide sequence ID" value="NZ_WOFE01000008.1"/>
</dbReference>
<dbReference type="InterPro" id="IPR025060">
    <property type="entry name" value="DUF3999"/>
</dbReference>
<feature type="chain" id="PRO_5047093253" evidence="2">
    <location>
        <begin position="17"/>
        <end position="431"/>
    </location>
</feature>
<evidence type="ECO:0000256" key="2">
    <source>
        <dbReference type="SAM" id="SignalP"/>
    </source>
</evidence>
<proteinExistence type="predicted"/>
<protein>
    <submittedName>
        <fullName evidence="3">DUF3999 family protein</fullName>
    </submittedName>
</protein>
<gene>
    <name evidence="3" type="ORF">GM173_13360</name>
</gene>
<feature type="transmembrane region" description="Helical" evidence="1">
    <location>
        <begin position="402"/>
        <end position="423"/>
    </location>
</feature>
<accession>A0ABS2CGJ8</accession>
<evidence type="ECO:0000313" key="4">
    <source>
        <dbReference type="Proteomes" id="UP001195660"/>
    </source>
</evidence>
<keyword evidence="1" id="KW-1133">Transmembrane helix</keyword>
<dbReference type="Pfam" id="PF13163">
    <property type="entry name" value="DUF3999"/>
    <property type="match status" value="1"/>
</dbReference>
<reference evidence="3 4" key="1">
    <citation type="submission" date="2019-11" db="EMBL/GenBank/DDBJ databases">
        <title>Novel Deefgea species.</title>
        <authorList>
            <person name="Han J.-H."/>
        </authorList>
    </citation>
    <scope>NUCLEOTIDE SEQUENCE [LARGE SCALE GENOMIC DNA]</scope>
    <source>
        <strain evidence="3 4">LMG 24817</strain>
    </source>
</reference>
<keyword evidence="2" id="KW-0732">Signal</keyword>
<comment type="caution">
    <text evidence="3">The sequence shown here is derived from an EMBL/GenBank/DDBJ whole genome shotgun (WGS) entry which is preliminary data.</text>
</comment>
<name>A0ABS2CGJ8_9NEIS</name>
<dbReference type="EMBL" id="WOFE01000008">
    <property type="protein sequence ID" value="MBM5572558.1"/>
    <property type="molecule type" value="Genomic_DNA"/>
</dbReference>
<feature type="signal peptide" evidence="2">
    <location>
        <begin position="1"/>
        <end position="16"/>
    </location>
</feature>
<keyword evidence="1" id="KW-0472">Membrane</keyword>
<keyword evidence="1" id="KW-0812">Transmembrane</keyword>
<evidence type="ECO:0000256" key="1">
    <source>
        <dbReference type="SAM" id="Phobius"/>
    </source>
</evidence>
<dbReference type="Proteomes" id="UP001195660">
    <property type="component" value="Unassembled WGS sequence"/>
</dbReference>